<dbReference type="SUPFAM" id="SSF53822">
    <property type="entry name" value="Periplasmic binding protein-like I"/>
    <property type="match status" value="1"/>
</dbReference>
<dbReference type="CDD" id="cd01392">
    <property type="entry name" value="HTH_LacI"/>
    <property type="match status" value="1"/>
</dbReference>
<dbReference type="InterPro" id="IPR046335">
    <property type="entry name" value="LacI/GalR-like_sensor"/>
</dbReference>
<dbReference type="RefSeq" id="WP_158871510.1">
    <property type="nucleotide sequence ID" value="NZ_CP046401.1"/>
</dbReference>
<dbReference type="Gene3D" id="3.40.50.2300">
    <property type="match status" value="2"/>
</dbReference>
<keyword evidence="6" id="KW-1185">Reference proteome</keyword>
<proteinExistence type="predicted"/>
<dbReference type="SUPFAM" id="SSF47413">
    <property type="entry name" value="lambda repressor-like DNA-binding domains"/>
    <property type="match status" value="1"/>
</dbReference>
<dbReference type="Gene3D" id="1.10.260.40">
    <property type="entry name" value="lambda repressor-like DNA-binding domains"/>
    <property type="match status" value="1"/>
</dbReference>
<dbReference type="InterPro" id="IPR000843">
    <property type="entry name" value="HTH_LacI"/>
</dbReference>
<dbReference type="PROSITE" id="PS50932">
    <property type="entry name" value="HTH_LACI_2"/>
    <property type="match status" value="1"/>
</dbReference>
<evidence type="ECO:0000313" key="6">
    <source>
        <dbReference type="Proteomes" id="UP000428260"/>
    </source>
</evidence>
<evidence type="ECO:0000256" key="1">
    <source>
        <dbReference type="ARBA" id="ARBA00023015"/>
    </source>
</evidence>
<name>A0A6I6K7B6_9BACT</name>
<feature type="domain" description="HTH lacI-type" evidence="4">
    <location>
        <begin position="4"/>
        <end position="58"/>
    </location>
</feature>
<dbReference type="Proteomes" id="UP000428260">
    <property type="component" value="Chromosome"/>
</dbReference>
<keyword evidence="1" id="KW-0805">Transcription regulation</keyword>
<dbReference type="EMBL" id="CP046401">
    <property type="protein sequence ID" value="QGY47533.1"/>
    <property type="molecule type" value="Genomic_DNA"/>
</dbReference>
<dbReference type="InterPro" id="IPR010982">
    <property type="entry name" value="Lambda_DNA-bd_dom_sf"/>
</dbReference>
<dbReference type="Pfam" id="PF13377">
    <property type="entry name" value="Peripla_BP_3"/>
    <property type="match status" value="1"/>
</dbReference>
<dbReference type="PANTHER" id="PTHR30146">
    <property type="entry name" value="LACI-RELATED TRANSCRIPTIONAL REPRESSOR"/>
    <property type="match status" value="1"/>
</dbReference>
<evidence type="ECO:0000259" key="4">
    <source>
        <dbReference type="PROSITE" id="PS50932"/>
    </source>
</evidence>
<dbReference type="SMART" id="SM00354">
    <property type="entry name" value="HTH_LACI"/>
    <property type="match status" value="1"/>
</dbReference>
<sequence length="338" mass="38121">MKHVTIKDVAKALNCSISTVSRAFNNKYDIHPETREKILKMALEMGYSPNPIARKLTQQRTYNIGIVVPEFINPFFPEVIIGIQDIFLKKGYQTLIMQSNEDSNTELENIKTLENNFVDGIILSLSQKSQNIEYLHTLIKKNYPIVLFNRINDSLPVSKVVFDDYKWAFFATEHLIQQGLKKIIHLTGPMQHNFAKNRAKGFEDAHRKYGIKISHEQFIETGLLIEDGEQVIEHLIKIKNLPDGIFAVNDPTALGAMRALKRNGIKIPEDIAITGFSETPMAALVDPPLTSVLQPTTHMGEVAAELLYEQITSDSLAIPNTVVLSGKLNIRESSIKLR</sequence>
<keyword evidence="2" id="KW-0238">DNA-binding</keyword>
<evidence type="ECO:0000313" key="5">
    <source>
        <dbReference type="EMBL" id="QGY47533.1"/>
    </source>
</evidence>
<dbReference type="GO" id="GO:0003700">
    <property type="term" value="F:DNA-binding transcription factor activity"/>
    <property type="evidence" value="ECO:0007669"/>
    <property type="project" value="TreeGrafter"/>
</dbReference>
<dbReference type="GO" id="GO:0000976">
    <property type="term" value="F:transcription cis-regulatory region binding"/>
    <property type="evidence" value="ECO:0007669"/>
    <property type="project" value="TreeGrafter"/>
</dbReference>
<dbReference type="PANTHER" id="PTHR30146:SF109">
    <property type="entry name" value="HTH-TYPE TRANSCRIPTIONAL REGULATOR GALS"/>
    <property type="match status" value="1"/>
</dbReference>
<dbReference type="AlphaFoldDB" id="A0A6I6K7B6"/>
<dbReference type="CDD" id="cd06267">
    <property type="entry name" value="PBP1_LacI_sugar_binding-like"/>
    <property type="match status" value="1"/>
</dbReference>
<gene>
    <name evidence="5" type="ORF">GM418_28840</name>
</gene>
<dbReference type="Pfam" id="PF00356">
    <property type="entry name" value="LacI"/>
    <property type="match status" value="1"/>
</dbReference>
<dbReference type="InterPro" id="IPR028082">
    <property type="entry name" value="Peripla_BP_I"/>
</dbReference>
<accession>A0A6I6K7B6</accession>
<organism evidence="5 6">
    <name type="scientific">Maribellus comscasis</name>
    <dbReference type="NCBI Taxonomy" id="2681766"/>
    <lineage>
        <taxon>Bacteria</taxon>
        <taxon>Pseudomonadati</taxon>
        <taxon>Bacteroidota</taxon>
        <taxon>Bacteroidia</taxon>
        <taxon>Marinilabiliales</taxon>
        <taxon>Prolixibacteraceae</taxon>
        <taxon>Maribellus</taxon>
    </lineage>
</organism>
<evidence type="ECO:0000256" key="3">
    <source>
        <dbReference type="ARBA" id="ARBA00023163"/>
    </source>
</evidence>
<protein>
    <submittedName>
        <fullName evidence="5">Substrate-binding domain-containing protein</fullName>
    </submittedName>
</protein>
<keyword evidence="3" id="KW-0804">Transcription</keyword>
<dbReference type="KEGG" id="mcos:GM418_28840"/>
<evidence type="ECO:0000256" key="2">
    <source>
        <dbReference type="ARBA" id="ARBA00023125"/>
    </source>
</evidence>
<reference evidence="5 6" key="1">
    <citation type="submission" date="2019-11" db="EMBL/GenBank/DDBJ databases">
        <authorList>
            <person name="Zheng R.K."/>
            <person name="Sun C.M."/>
        </authorList>
    </citation>
    <scope>NUCLEOTIDE SEQUENCE [LARGE SCALE GENOMIC DNA]</scope>
    <source>
        <strain evidence="5 6">WC007</strain>
    </source>
</reference>